<dbReference type="Proteomes" id="UP000034778">
    <property type="component" value="Unassembled WGS sequence"/>
</dbReference>
<dbReference type="EMBL" id="LBOW01000002">
    <property type="protein sequence ID" value="KKP45192.1"/>
    <property type="molecule type" value="Genomic_DNA"/>
</dbReference>
<gene>
    <name evidence="2" type="ORF">UR35_C0002G0025</name>
</gene>
<name>A0A0G0CP88_9BACT</name>
<accession>A0A0G0CP88</accession>
<evidence type="ECO:0000313" key="3">
    <source>
        <dbReference type="Proteomes" id="UP000034778"/>
    </source>
</evidence>
<dbReference type="STRING" id="1618566.UR35_C0002G0025"/>
<proteinExistence type="predicted"/>
<reference evidence="2 3" key="1">
    <citation type="journal article" date="2015" name="Nature">
        <title>rRNA introns, odd ribosomes, and small enigmatic genomes across a large radiation of phyla.</title>
        <authorList>
            <person name="Brown C.T."/>
            <person name="Hug L.A."/>
            <person name="Thomas B.C."/>
            <person name="Sharon I."/>
            <person name="Castelle C.J."/>
            <person name="Singh A."/>
            <person name="Wilkins M.J."/>
            <person name="Williams K.H."/>
            <person name="Banfield J.F."/>
        </authorList>
    </citation>
    <scope>NUCLEOTIDE SEQUENCE [LARGE SCALE GENOMIC DNA]</scope>
</reference>
<feature type="region of interest" description="Disordered" evidence="1">
    <location>
        <begin position="29"/>
        <end position="58"/>
    </location>
</feature>
<organism evidence="2 3">
    <name type="scientific">Candidatus Woesebacteria bacterium GW2011_GWB1_33_22</name>
    <dbReference type="NCBI Taxonomy" id="1618566"/>
    <lineage>
        <taxon>Bacteria</taxon>
        <taxon>Candidatus Woeseibacteriota</taxon>
    </lineage>
</organism>
<sequence>MKKIQGEKKINPLPSGVRFSIFDKSKNKNNFLKSDVSGPHNQVKGDSPQFRINQHKGA</sequence>
<dbReference type="AlphaFoldDB" id="A0A0G0CP88"/>
<evidence type="ECO:0000256" key="1">
    <source>
        <dbReference type="SAM" id="MobiDB-lite"/>
    </source>
</evidence>
<comment type="caution">
    <text evidence="2">The sequence shown here is derived from an EMBL/GenBank/DDBJ whole genome shotgun (WGS) entry which is preliminary data.</text>
</comment>
<protein>
    <submittedName>
        <fullName evidence="2">Uncharacterized protein</fullName>
    </submittedName>
</protein>
<evidence type="ECO:0000313" key="2">
    <source>
        <dbReference type="EMBL" id="KKP45192.1"/>
    </source>
</evidence>